<dbReference type="Gene3D" id="3.40.1580.10">
    <property type="entry name" value="SMI1/KNR4-like"/>
    <property type="match status" value="1"/>
</dbReference>
<dbReference type="PANTHER" id="PTHR32011">
    <property type="entry name" value="OS08G0472400 PROTEIN"/>
    <property type="match status" value="1"/>
</dbReference>
<dbReference type="SUPFAM" id="SSF160631">
    <property type="entry name" value="SMI1/KNR4-like"/>
    <property type="match status" value="1"/>
</dbReference>
<dbReference type="PANTHER" id="PTHR32011:SF2">
    <property type="entry name" value="OS08G0472400 PROTEIN"/>
    <property type="match status" value="1"/>
</dbReference>
<organism evidence="1 2">
    <name type="scientific">[Clostridium] fimetarium</name>
    <dbReference type="NCBI Taxonomy" id="99656"/>
    <lineage>
        <taxon>Bacteria</taxon>
        <taxon>Bacillati</taxon>
        <taxon>Bacillota</taxon>
        <taxon>Clostridia</taxon>
        <taxon>Lachnospirales</taxon>
        <taxon>Lachnospiraceae</taxon>
    </lineage>
</organism>
<evidence type="ECO:0000313" key="1">
    <source>
        <dbReference type="EMBL" id="SEW46304.1"/>
    </source>
</evidence>
<accession>A0A1I0RXI9</accession>
<evidence type="ECO:0000313" key="2">
    <source>
        <dbReference type="Proteomes" id="UP000199701"/>
    </source>
</evidence>
<sequence>MNKYEILINALKVVHVQFDQGLTDKEIEQIENTYGIQFPKSLREMYQIALPISGSFYNWRDFHENNIRNIQGMLNWPLEGVLFDIVENDFWDNNWGEKPIDLLDAKHK</sequence>
<reference evidence="1 2" key="1">
    <citation type="submission" date="2016-10" db="EMBL/GenBank/DDBJ databases">
        <authorList>
            <person name="de Groot N.N."/>
        </authorList>
    </citation>
    <scope>NUCLEOTIDE SEQUENCE [LARGE SCALE GENOMIC DNA]</scope>
    <source>
        <strain evidence="1 2">DSM 9179</strain>
    </source>
</reference>
<name>A0A1I0RXI9_9FIRM</name>
<dbReference type="Proteomes" id="UP000199701">
    <property type="component" value="Unassembled WGS sequence"/>
</dbReference>
<dbReference type="EMBL" id="FOJI01000031">
    <property type="protein sequence ID" value="SEW46304.1"/>
    <property type="molecule type" value="Genomic_DNA"/>
</dbReference>
<proteinExistence type="predicted"/>
<dbReference type="OrthoDB" id="264195at2"/>
<evidence type="ECO:0008006" key="3">
    <source>
        <dbReference type="Google" id="ProtNLM"/>
    </source>
</evidence>
<dbReference type="RefSeq" id="WP_092458322.1">
    <property type="nucleotide sequence ID" value="NZ_FOJI01000031.1"/>
</dbReference>
<dbReference type="AlphaFoldDB" id="A0A1I0RXI9"/>
<dbReference type="InterPro" id="IPR037883">
    <property type="entry name" value="Knr4/Smi1-like_sf"/>
</dbReference>
<dbReference type="STRING" id="99656.SAMN05421659_1317"/>
<protein>
    <recommendedName>
        <fullName evidence="3">SMI1 / KNR4 family (SUKH-1)</fullName>
    </recommendedName>
</protein>
<keyword evidence="2" id="KW-1185">Reference proteome</keyword>
<gene>
    <name evidence="1" type="ORF">SAMN05421659_1317</name>
</gene>